<accession>A0A4Z0C5A5</accession>
<keyword evidence="7" id="KW-1185">Reference proteome</keyword>
<keyword evidence="2" id="KW-0328">Glycosyltransferase</keyword>
<dbReference type="EMBL" id="SMLM01000001">
    <property type="protein sequence ID" value="TFZ06836.1"/>
    <property type="molecule type" value="Genomic_DNA"/>
</dbReference>
<dbReference type="Gene3D" id="3.90.550.10">
    <property type="entry name" value="Spore Coat Polysaccharide Biosynthesis Protein SpsA, Chain A"/>
    <property type="match status" value="1"/>
</dbReference>
<organism evidence="6 7">
    <name type="scientific">Ramlibacter henchirensis</name>
    <dbReference type="NCBI Taxonomy" id="204072"/>
    <lineage>
        <taxon>Bacteria</taxon>
        <taxon>Pseudomonadati</taxon>
        <taxon>Pseudomonadota</taxon>
        <taxon>Betaproteobacteria</taxon>
        <taxon>Burkholderiales</taxon>
        <taxon>Comamonadaceae</taxon>
        <taxon>Ramlibacter</taxon>
    </lineage>
</organism>
<dbReference type="InterPro" id="IPR029044">
    <property type="entry name" value="Nucleotide-diphossugar_trans"/>
</dbReference>
<proteinExistence type="inferred from homology"/>
<evidence type="ECO:0000259" key="5">
    <source>
        <dbReference type="Pfam" id="PF00535"/>
    </source>
</evidence>
<comment type="caution">
    <text evidence="6">The sequence shown here is derived from an EMBL/GenBank/DDBJ whole genome shotgun (WGS) entry which is preliminary data.</text>
</comment>
<evidence type="ECO:0000313" key="7">
    <source>
        <dbReference type="Proteomes" id="UP000298180"/>
    </source>
</evidence>
<protein>
    <submittedName>
        <fullName evidence="6">Glycosyltransferase family 2 protein</fullName>
    </submittedName>
</protein>
<name>A0A4Z0C5A5_9BURK</name>
<dbReference type="OrthoDB" id="9771846at2"/>
<keyword evidence="3 6" id="KW-0808">Transferase</keyword>
<dbReference type="AlphaFoldDB" id="A0A4Z0C5A5"/>
<dbReference type="InterPro" id="IPR001173">
    <property type="entry name" value="Glyco_trans_2-like"/>
</dbReference>
<sequence length="341" mass="38572">MQPYPRPVGPALATRDLAVDREHDLATCVVIVNWNGWRDTIACLESLLALDGPPMRLVVCDNASTDASVAELERWLQRRLASWRRAQGESGWIATSSGEGVRSVHVLRLPTNPGYAGGLNAGIRWARERWASRNFWLLNNDVIAEPGALEALVAAHGATPRAGVCGSVLLEWDEPERIQAVGGIYRRWLGVGWHDKELPQHGGDVSLALDYPVGASMFVTAQYLDEVGLMDPSYFLYCEEMDWAERGRRRGYRPLVALHSRLRHKEGASTGSRGGVRNKSLLSERYGIINRLRITRRFWPWYLPLVWASLLLVILDRSWNREWARATLVLRLMTSPRQWMN</sequence>
<comment type="similarity">
    <text evidence="1">Belongs to the glycosyltransferase 2 family.</text>
</comment>
<reference evidence="6 7" key="1">
    <citation type="submission" date="2019-03" db="EMBL/GenBank/DDBJ databases">
        <title>Ramlibacter henchirensis DSM 14656, whole genome shotgun sequence.</title>
        <authorList>
            <person name="Zhang X."/>
            <person name="Feng G."/>
            <person name="Zhu H."/>
        </authorList>
    </citation>
    <scope>NUCLEOTIDE SEQUENCE [LARGE SCALE GENOMIC DNA]</scope>
    <source>
        <strain evidence="6 7">DSM 14656</strain>
    </source>
</reference>
<evidence type="ECO:0000256" key="3">
    <source>
        <dbReference type="ARBA" id="ARBA00022679"/>
    </source>
</evidence>
<keyword evidence="4" id="KW-0472">Membrane</keyword>
<dbReference type="PANTHER" id="PTHR43179">
    <property type="entry name" value="RHAMNOSYLTRANSFERASE WBBL"/>
    <property type="match status" value="1"/>
</dbReference>
<dbReference type="PANTHER" id="PTHR43179:SF12">
    <property type="entry name" value="GALACTOFURANOSYLTRANSFERASE GLFT2"/>
    <property type="match status" value="1"/>
</dbReference>
<keyword evidence="4" id="KW-1133">Transmembrane helix</keyword>
<dbReference type="Pfam" id="PF00535">
    <property type="entry name" value="Glycos_transf_2"/>
    <property type="match status" value="1"/>
</dbReference>
<keyword evidence="4" id="KW-0812">Transmembrane</keyword>
<evidence type="ECO:0000313" key="6">
    <source>
        <dbReference type="EMBL" id="TFZ06836.1"/>
    </source>
</evidence>
<dbReference type="SUPFAM" id="SSF53448">
    <property type="entry name" value="Nucleotide-diphospho-sugar transferases"/>
    <property type="match status" value="1"/>
</dbReference>
<dbReference type="CDD" id="cd04186">
    <property type="entry name" value="GT_2_like_c"/>
    <property type="match status" value="1"/>
</dbReference>
<feature type="domain" description="Glycosyltransferase 2-like" evidence="5">
    <location>
        <begin position="28"/>
        <end position="170"/>
    </location>
</feature>
<evidence type="ECO:0000256" key="1">
    <source>
        <dbReference type="ARBA" id="ARBA00006739"/>
    </source>
</evidence>
<evidence type="ECO:0000256" key="4">
    <source>
        <dbReference type="SAM" id="Phobius"/>
    </source>
</evidence>
<feature type="transmembrane region" description="Helical" evidence="4">
    <location>
        <begin position="298"/>
        <end position="315"/>
    </location>
</feature>
<evidence type="ECO:0000256" key="2">
    <source>
        <dbReference type="ARBA" id="ARBA00022676"/>
    </source>
</evidence>
<gene>
    <name evidence="6" type="ORF">EZ313_09495</name>
</gene>
<dbReference type="GO" id="GO:0016757">
    <property type="term" value="F:glycosyltransferase activity"/>
    <property type="evidence" value="ECO:0007669"/>
    <property type="project" value="UniProtKB-KW"/>
</dbReference>
<dbReference type="Proteomes" id="UP000298180">
    <property type="component" value="Unassembled WGS sequence"/>
</dbReference>